<reference evidence="1 2" key="1">
    <citation type="submission" date="2018-08" db="EMBL/GenBank/DDBJ databases">
        <title>Acidipila sp. 4G-K13, an acidobacterium isolated from forest soil.</title>
        <authorList>
            <person name="Gao Z.-H."/>
            <person name="Qiu L.-H."/>
        </authorList>
    </citation>
    <scope>NUCLEOTIDE SEQUENCE [LARGE SCALE GENOMIC DNA]</scope>
    <source>
        <strain evidence="1 2">4G-K13</strain>
    </source>
</reference>
<dbReference type="SUPFAM" id="SSF109998">
    <property type="entry name" value="Triger factor/SurA peptide-binding domain-like"/>
    <property type="match status" value="1"/>
</dbReference>
<keyword evidence="1" id="KW-0413">Isomerase</keyword>
<comment type="caution">
    <text evidence="1">The sequence shown here is derived from an EMBL/GenBank/DDBJ whole genome shotgun (WGS) entry which is preliminary data.</text>
</comment>
<dbReference type="EMBL" id="QVQT01000001">
    <property type="protein sequence ID" value="RFU18403.1"/>
    <property type="molecule type" value="Genomic_DNA"/>
</dbReference>
<organism evidence="1 2">
    <name type="scientific">Paracidobacterium acidisoli</name>
    <dbReference type="NCBI Taxonomy" id="2303751"/>
    <lineage>
        <taxon>Bacteria</taxon>
        <taxon>Pseudomonadati</taxon>
        <taxon>Acidobacteriota</taxon>
        <taxon>Terriglobia</taxon>
        <taxon>Terriglobales</taxon>
        <taxon>Acidobacteriaceae</taxon>
        <taxon>Paracidobacterium</taxon>
    </lineage>
</organism>
<dbReference type="OrthoDB" id="117954at2"/>
<accession>A0A372IVH2</accession>
<sequence>MKPLLTITAMCLLLPGAPCLRARAQQPADSGSEHAAMQPVVLDKVEALIHGDVLLQSDVNQEMRFAVLEPVRILPGQNTAQRALRRLIDRSLILDQMKDQQQPTATDSAKVAKALDDLKKQLPECPKYHCETEAGWKAFLAAHGLMEQEVSDRWSERLAILHFIDVRFRTGIRISNEQVEDYYRKTLLPALQKAGQPAPALNAVAPRIQEVLLQQEVSSLLQDWLKSLRDEGNVQIVDPAYAAAGSSSDGDDN</sequence>
<name>A0A372IVH2_9BACT</name>
<keyword evidence="2" id="KW-1185">Reference proteome</keyword>
<dbReference type="GO" id="GO:0016853">
    <property type="term" value="F:isomerase activity"/>
    <property type="evidence" value="ECO:0007669"/>
    <property type="project" value="UniProtKB-KW"/>
</dbReference>
<evidence type="ECO:0000313" key="2">
    <source>
        <dbReference type="Proteomes" id="UP000264702"/>
    </source>
</evidence>
<proteinExistence type="predicted"/>
<evidence type="ECO:0000313" key="1">
    <source>
        <dbReference type="EMBL" id="RFU18403.1"/>
    </source>
</evidence>
<dbReference type="Proteomes" id="UP000264702">
    <property type="component" value="Unassembled WGS sequence"/>
</dbReference>
<dbReference type="Gene3D" id="1.10.4030.10">
    <property type="entry name" value="Porin chaperone SurA, peptide-binding domain"/>
    <property type="match status" value="1"/>
</dbReference>
<dbReference type="AlphaFoldDB" id="A0A372IVH2"/>
<gene>
    <name evidence="1" type="ORF">D0Y96_02220</name>
</gene>
<dbReference type="InterPro" id="IPR027304">
    <property type="entry name" value="Trigger_fact/SurA_dom_sf"/>
</dbReference>
<protein>
    <submittedName>
        <fullName evidence="1">Peptidylprolyl isomerase</fullName>
    </submittedName>
</protein>
<dbReference type="RefSeq" id="WP_117297697.1">
    <property type="nucleotide sequence ID" value="NZ_QVQT02000001.1"/>
</dbReference>